<keyword evidence="2" id="KW-1185">Reference proteome</keyword>
<dbReference type="AlphaFoldDB" id="A0A1E3QQY2"/>
<accession>A0A1E3QQY2</accession>
<dbReference type="RefSeq" id="XP_018985431.1">
    <property type="nucleotide sequence ID" value="XM_019128647.1"/>
</dbReference>
<sequence length="75" mass="8162">MVMFLPLSVAGSFFALVLGRWYRMDVLPNLHPQSDSMSSGVEELRIDKPGMADISNLALDGDVVLRVTSPAPENS</sequence>
<gene>
    <name evidence="1" type="ORF">BABINDRAFT_161093</name>
</gene>
<protein>
    <submittedName>
        <fullName evidence="1">Uncharacterized protein</fullName>
    </submittedName>
</protein>
<evidence type="ECO:0000313" key="2">
    <source>
        <dbReference type="Proteomes" id="UP000094336"/>
    </source>
</evidence>
<organism evidence="1 2">
    <name type="scientific">Babjeviella inositovora NRRL Y-12698</name>
    <dbReference type="NCBI Taxonomy" id="984486"/>
    <lineage>
        <taxon>Eukaryota</taxon>
        <taxon>Fungi</taxon>
        <taxon>Dikarya</taxon>
        <taxon>Ascomycota</taxon>
        <taxon>Saccharomycotina</taxon>
        <taxon>Pichiomycetes</taxon>
        <taxon>Serinales incertae sedis</taxon>
        <taxon>Babjeviella</taxon>
    </lineage>
</organism>
<reference evidence="2" key="1">
    <citation type="submission" date="2016-05" db="EMBL/GenBank/DDBJ databases">
        <title>Comparative genomics of biotechnologically important yeasts.</title>
        <authorList>
            <consortium name="DOE Joint Genome Institute"/>
            <person name="Riley R."/>
            <person name="Haridas S."/>
            <person name="Wolfe K.H."/>
            <person name="Lopes M.R."/>
            <person name="Hittinger C.T."/>
            <person name="Goker M."/>
            <person name="Salamov A."/>
            <person name="Wisecaver J."/>
            <person name="Long T.M."/>
            <person name="Aerts A.L."/>
            <person name="Barry K."/>
            <person name="Choi C."/>
            <person name="Clum A."/>
            <person name="Coughlan A.Y."/>
            <person name="Deshpande S."/>
            <person name="Douglass A.P."/>
            <person name="Hanson S.J."/>
            <person name="Klenk H.-P."/>
            <person name="Labutti K."/>
            <person name="Lapidus A."/>
            <person name="Lindquist E."/>
            <person name="Lipzen A."/>
            <person name="Meier-Kolthoff J.P."/>
            <person name="Ohm R.A."/>
            <person name="Otillar R.P."/>
            <person name="Pangilinan J."/>
            <person name="Peng Y."/>
            <person name="Rokas A."/>
            <person name="Rosa C.A."/>
            <person name="Scheuner C."/>
            <person name="Sibirny A.A."/>
            <person name="Slot J.C."/>
            <person name="Stielow J.B."/>
            <person name="Sun H."/>
            <person name="Kurtzman C.P."/>
            <person name="Blackwell M."/>
            <person name="Grigoriev I.V."/>
            <person name="Jeffries T.W."/>
        </authorList>
    </citation>
    <scope>NUCLEOTIDE SEQUENCE [LARGE SCALE GENOMIC DNA]</scope>
    <source>
        <strain evidence="2">NRRL Y-12698</strain>
    </source>
</reference>
<name>A0A1E3QQY2_9ASCO</name>
<dbReference type="Proteomes" id="UP000094336">
    <property type="component" value="Unassembled WGS sequence"/>
</dbReference>
<dbReference type="GeneID" id="30146500"/>
<proteinExistence type="predicted"/>
<evidence type="ECO:0000313" key="1">
    <source>
        <dbReference type="EMBL" id="ODQ80103.1"/>
    </source>
</evidence>
<dbReference type="EMBL" id="KV454430">
    <property type="protein sequence ID" value="ODQ80103.1"/>
    <property type="molecule type" value="Genomic_DNA"/>
</dbReference>